<keyword evidence="6" id="KW-1185">Reference proteome</keyword>
<evidence type="ECO:0000256" key="3">
    <source>
        <dbReference type="ARBA" id="ARBA00023163"/>
    </source>
</evidence>
<keyword evidence="3" id="KW-0804">Transcription</keyword>
<evidence type="ECO:0000313" key="5">
    <source>
        <dbReference type="EMBL" id="KAK7575543.1"/>
    </source>
</evidence>
<sequence>MNPVLPRRGLTNVPGFKVRKNVGRKTYVPNLSASRRVNEPEVKAKAVKKNEAPNPVERCKAFRETKLLPGIETFTSVSVASSSRVILKNVPKITSSISNTHLEVGKSSLDDEDQHCQDLPVSIPRPRLSFNYSTESKPILIDFSGPKDDESVLFILKTPKYFPRVSISPVNVKSQASSLENEMHKCTIQDLPDGQIGTLQIMKSNRYRLVLGECTFWLHRGVHVAFKEELAFVNVEAENKTGRIVNLGDIKGRLIAVPECTTAFAKPMLTSS</sequence>
<gene>
    <name evidence="5" type="ORF">V9T40_011829</name>
</gene>
<dbReference type="EMBL" id="JBBCAQ010000036">
    <property type="protein sequence ID" value="KAK7575543.1"/>
    <property type="molecule type" value="Genomic_DNA"/>
</dbReference>
<evidence type="ECO:0000256" key="2">
    <source>
        <dbReference type="ARBA" id="ARBA00022478"/>
    </source>
</evidence>
<organism evidence="5 6">
    <name type="scientific">Parthenolecanium corni</name>
    <dbReference type="NCBI Taxonomy" id="536013"/>
    <lineage>
        <taxon>Eukaryota</taxon>
        <taxon>Metazoa</taxon>
        <taxon>Ecdysozoa</taxon>
        <taxon>Arthropoda</taxon>
        <taxon>Hexapoda</taxon>
        <taxon>Insecta</taxon>
        <taxon>Pterygota</taxon>
        <taxon>Neoptera</taxon>
        <taxon>Paraneoptera</taxon>
        <taxon>Hemiptera</taxon>
        <taxon>Sternorrhyncha</taxon>
        <taxon>Coccoidea</taxon>
        <taxon>Coccidae</taxon>
        <taxon>Parthenolecanium</taxon>
    </lineage>
</organism>
<dbReference type="Proteomes" id="UP001367676">
    <property type="component" value="Unassembled WGS sequence"/>
</dbReference>
<dbReference type="GO" id="GO:0003677">
    <property type="term" value="F:DNA binding"/>
    <property type="evidence" value="ECO:0007669"/>
    <property type="project" value="InterPro"/>
</dbReference>
<dbReference type="InterPro" id="IPR007811">
    <property type="entry name" value="RPC4"/>
</dbReference>
<dbReference type="AlphaFoldDB" id="A0AAN9TA18"/>
<dbReference type="PANTHER" id="PTHR13408:SF0">
    <property type="entry name" value="DNA-DIRECTED RNA POLYMERASE III SUBUNIT RPC4"/>
    <property type="match status" value="1"/>
</dbReference>
<proteinExistence type="predicted"/>
<dbReference type="Pfam" id="PF05132">
    <property type="entry name" value="RNA_pol_Rpc4"/>
    <property type="match status" value="1"/>
</dbReference>
<protein>
    <submittedName>
        <fullName evidence="5">Uncharacterized protein</fullName>
    </submittedName>
</protein>
<keyword evidence="4" id="KW-0539">Nucleus</keyword>
<evidence type="ECO:0000313" key="6">
    <source>
        <dbReference type="Proteomes" id="UP001367676"/>
    </source>
</evidence>
<comment type="subcellular location">
    <subcellularLocation>
        <location evidence="1">Nucleus</location>
    </subcellularLocation>
</comment>
<comment type="caution">
    <text evidence="5">The sequence shown here is derived from an EMBL/GenBank/DDBJ whole genome shotgun (WGS) entry which is preliminary data.</text>
</comment>
<evidence type="ECO:0000256" key="4">
    <source>
        <dbReference type="ARBA" id="ARBA00023242"/>
    </source>
</evidence>
<name>A0AAN9TA18_9HEMI</name>
<dbReference type="GO" id="GO:0005666">
    <property type="term" value="C:RNA polymerase III complex"/>
    <property type="evidence" value="ECO:0007669"/>
    <property type="project" value="InterPro"/>
</dbReference>
<keyword evidence="2" id="KW-0240">DNA-directed RNA polymerase</keyword>
<reference evidence="5 6" key="1">
    <citation type="submission" date="2024-03" db="EMBL/GenBank/DDBJ databases">
        <title>Adaptation during the transition from Ophiocordyceps entomopathogen to insect associate is accompanied by gene loss and intensified selection.</title>
        <authorList>
            <person name="Ward C.M."/>
            <person name="Onetto C.A."/>
            <person name="Borneman A.R."/>
        </authorList>
    </citation>
    <scope>NUCLEOTIDE SEQUENCE [LARGE SCALE GENOMIC DNA]</scope>
    <source>
        <strain evidence="5">AWRI1</strain>
        <tissue evidence="5">Single Adult Female</tissue>
    </source>
</reference>
<evidence type="ECO:0000256" key="1">
    <source>
        <dbReference type="ARBA" id="ARBA00004123"/>
    </source>
</evidence>
<accession>A0AAN9TA18</accession>
<dbReference type="GO" id="GO:0042797">
    <property type="term" value="P:tRNA transcription by RNA polymerase III"/>
    <property type="evidence" value="ECO:0007669"/>
    <property type="project" value="TreeGrafter"/>
</dbReference>
<dbReference type="PANTHER" id="PTHR13408">
    <property type="entry name" value="DNA-DIRECTED RNA POLYMERASE III"/>
    <property type="match status" value="1"/>
</dbReference>